<dbReference type="Gene3D" id="3.40.50.450">
    <property type="match status" value="1"/>
</dbReference>
<dbReference type="InterPro" id="IPR057666">
    <property type="entry name" value="DrpA_SLOG"/>
</dbReference>
<name>A0A318RV52_WILLI</name>
<dbReference type="OrthoDB" id="9785707at2"/>
<organism evidence="4 5">
    <name type="scientific">Williamsia limnetica</name>
    <dbReference type="NCBI Taxonomy" id="882452"/>
    <lineage>
        <taxon>Bacteria</taxon>
        <taxon>Bacillati</taxon>
        <taxon>Actinomycetota</taxon>
        <taxon>Actinomycetes</taxon>
        <taxon>Mycobacteriales</taxon>
        <taxon>Nocardiaceae</taxon>
        <taxon>Williamsia</taxon>
    </lineage>
</organism>
<sequence>MIDEQQRRAWAYLAAVAEPPNAAIVALIADVGVLEAARAVQSRSVPPLHQAVLQVTEARCATNTAAADLDAVGRIGGRLVTPDDDEWPGWQLLSLGNADTAAKGGEPTALWVRGPARLDDAVARSVGMVGSRAASAYGEHVTASISGDLVVDGWSVMSGGAYGIDGVAHRNALAGDGTTVAVLACGIDRDYPTGHARLLAEIARTGLVVSEYAPGTSAAKHRFLTRNRLVAALSRVVAVVEAGRRSGAANTAAWARKLGTPLGAVPGPVTSATSVGCHRMIADGLAQLVTDASDIVRLAEPDGESGAGAVPGVPARGGSGKRTDGMDPRQLRVYDAIPAKGAVTIGEVAFAAGLDIGAVRSGLAALEARGFVTLGGSGWMLAPRQ</sequence>
<dbReference type="PANTHER" id="PTHR43022">
    <property type="entry name" value="PROTEIN SMF"/>
    <property type="match status" value="1"/>
</dbReference>
<dbReference type="GO" id="GO:0009294">
    <property type="term" value="P:DNA-mediated transformation"/>
    <property type="evidence" value="ECO:0007669"/>
    <property type="project" value="InterPro"/>
</dbReference>
<gene>
    <name evidence="4" type="ORF">DFR67_117109</name>
</gene>
<dbReference type="PANTHER" id="PTHR43022:SF1">
    <property type="entry name" value="PROTEIN SMF"/>
    <property type="match status" value="1"/>
</dbReference>
<evidence type="ECO:0000256" key="2">
    <source>
        <dbReference type="SAM" id="MobiDB-lite"/>
    </source>
</evidence>
<dbReference type="AlphaFoldDB" id="A0A318RV52"/>
<evidence type="ECO:0000313" key="4">
    <source>
        <dbReference type="EMBL" id="PYE13338.1"/>
    </source>
</evidence>
<dbReference type="SUPFAM" id="SSF46785">
    <property type="entry name" value="Winged helix' DNA-binding domain"/>
    <property type="match status" value="1"/>
</dbReference>
<feature type="region of interest" description="Disordered" evidence="2">
    <location>
        <begin position="301"/>
        <end position="327"/>
    </location>
</feature>
<evidence type="ECO:0000259" key="3">
    <source>
        <dbReference type="Pfam" id="PF02481"/>
    </source>
</evidence>
<feature type="domain" description="Smf/DprA SLOG" evidence="3">
    <location>
        <begin position="79"/>
        <end position="297"/>
    </location>
</feature>
<reference evidence="4 5" key="1">
    <citation type="submission" date="2018-06" db="EMBL/GenBank/DDBJ databases">
        <title>Genomic Encyclopedia of Type Strains, Phase IV (KMG-IV): sequencing the most valuable type-strain genomes for metagenomic binning, comparative biology and taxonomic classification.</title>
        <authorList>
            <person name="Goeker M."/>
        </authorList>
    </citation>
    <scope>NUCLEOTIDE SEQUENCE [LARGE SCALE GENOMIC DNA]</scope>
    <source>
        <strain evidence="4 5">DSM 45521</strain>
    </source>
</reference>
<dbReference type="SUPFAM" id="SSF102405">
    <property type="entry name" value="MCP/YpsA-like"/>
    <property type="match status" value="1"/>
</dbReference>
<dbReference type="NCBIfam" id="TIGR00732">
    <property type="entry name" value="dprA"/>
    <property type="match status" value="1"/>
</dbReference>
<comment type="similarity">
    <text evidence="1">Belongs to the DprA/Smf family.</text>
</comment>
<dbReference type="RefSeq" id="WP_110472043.1">
    <property type="nucleotide sequence ID" value="NZ_QJSP01000017.1"/>
</dbReference>
<evidence type="ECO:0000256" key="1">
    <source>
        <dbReference type="ARBA" id="ARBA00006525"/>
    </source>
</evidence>
<protein>
    <submittedName>
        <fullName evidence="4">DNA processing protein</fullName>
    </submittedName>
</protein>
<dbReference type="EMBL" id="QJSP01000017">
    <property type="protein sequence ID" value="PYE13338.1"/>
    <property type="molecule type" value="Genomic_DNA"/>
</dbReference>
<dbReference type="InterPro" id="IPR036390">
    <property type="entry name" value="WH_DNA-bd_sf"/>
</dbReference>
<comment type="caution">
    <text evidence="4">The sequence shown here is derived from an EMBL/GenBank/DDBJ whole genome shotgun (WGS) entry which is preliminary data.</text>
</comment>
<keyword evidence="5" id="KW-1185">Reference proteome</keyword>
<dbReference type="InterPro" id="IPR003488">
    <property type="entry name" value="DprA"/>
</dbReference>
<proteinExistence type="inferred from homology"/>
<dbReference type="Proteomes" id="UP000247591">
    <property type="component" value="Unassembled WGS sequence"/>
</dbReference>
<evidence type="ECO:0000313" key="5">
    <source>
        <dbReference type="Proteomes" id="UP000247591"/>
    </source>
</evidence>
<accession>A0A318RV52</accession>
<dbReference type="Pfam" id="PF02481">
    <property type="entry name" value="DNA_processg_A"/>
    <property type="match status" value="1"/>
</dbReference>